<dbReference type="Proteomes" id="UP000006038">
    <property type="component" value="Chromosome 3"/>
</dbReference>
<evidence type="ECO:0000313" key="2">
    <source>
        <dbReference type="EnsemblPlants" id="OB03G13710.1"/>
    </source>
</evidence>
<name>J3LJZ5_ORYBR</name>
<organism evidence="2">
    <name type="scientific">Oryza brachyantha</name>
    <name type="common">malo sina</name>
    <dbReference type="NCBI Taxonomy" id="4533"/>
    <lineage>
        <taxon>Eukaryota</taxon>
        <taxon>Viridiplantae</taxon>
        <taxon>Streptophyta</taxon>
        <taxon>Embryophyta</taxon>
        <taxon>Tracheophyta</taxon>
        <taxon>Spermatophyta</taxon>
        <taxon>Magnoliopsida</taxon>
        <taxon>Liliopsida</taxon>
        <taxon>Poales</taxon>
        <taxon>Poaceae</taxon>
        <taxon>BOP clade</taxon>
        <taxon>Oryzoideae</taxon>
        <taxon>Oryzeae</taxon>
        <taxon>Oryzinae</taxon>
        <taxon>Oryza</taxon>
    </lineage>
</organism>
<evidence type="ECO:0000313" key="3">
    <source>
        <dbReference type="Proteomes" id="UP000006038"/>
    </source>
</evidence>
<accession>J3LJZ5</accession>
<proteinExistence type="predicted"/>
<reference evidence="2" key="2">
    <citation type="submission" date="2013-04" db="UniProtKB">
        <authorList>
            <consortium name="EnsemblPlants"/>
        </authorList>
    </citation>
    <scope>IDENTIFICATION</scope>
</reference>
<evidence type="ECO:0000256" key="1">
    <source>
        <dbReference type="SAM" id="MobiDB-lite"/>
    </source>
</evidence>
<dbReference type="Gramene" id="OB03G13710.1">
    <property type="protein sequence ID" value="OB03G13710.1"/>
    <property type="gene ID" value="OB03G13710"/>
</dbReference>
<reference evidence="2" key="1">
    <citation type="journal article" date="2013" name="Nat. Commun.">
        <title>Whole-genome sequencing of Oryza brachyantha reveals mechanisms underlying Oryza genome evolution.</title>
        <authorList>
            <person name="Chen J."/>
            <person name="Huang Q."/>
            <person name="Gao D."/>
            <person name="Wang J."/>
            <person name="Lang Y."/>
            <person name="Liu T."/>
            <person name="Li B."/>
            <person name="Bai Z."/>
            <person name="Luis Goicoechea J."/>
            <person name="Liang C."/>
            <person name="Chen C."/>
            <person name="Zhang W."/>
            <person name="Sun S."/>
            <person name="Liao Y."/>
            <person name="Zhang X."/>
            <person name="Yang L."/>
            <person name="Song C."/>
            <person name="Wang M."/>
            <person name="Shi J."/>
            <person name="Liu G."/>
            <person name="Liu J."/>
            <person name="Zhou H."/>
            <person name="Zhou W."/>
            <person name="Yu Q."/>
            <person name="An N."/>
            <person name="Chen Y."/>
            <person name="Cai Q."/>
            <person name="Wang B."/>
            <person name="Liu B."/>
            <person name="Min J."/>
            <person name="Huang Y."/>
            <person name="Wu H."/>
            <person name="Li Z."/>
            <person name="Zhang Y."/>
            <person name="Yin Y."/>
            <person name="Song W."/>
            <person name="Jiang J."/>
            <person name="Jackson S.A."/>
            <person name="Wing R.A."/>
            <person name="Wang J."/>
            <person name="Chen M."/>
        </authorList>
    </citation>
    <scope>NUCLEOTIDE SEQUENCE [LARGE SCALE GENOMIC DNA]</scope>
    <source>
        <strain evidence="2">cv. IRGC 101232</strain>
    </source>
</reference>
<keyword evidence="3" id="KW-1185">Reference proteome</keyword>
<dbReference type="EnsemblPlants" id="OB03G13710.1">
    <property type="protein sequence ID" value="OB03G13710.1"/>
    <property type="gene ID" value="OB03G13710"/>
</dbReference>
<sequence length="92" mass="10136">PPPCRHATTHARWPPPSPFLTSPRTRKIRIPPHPAAGFRHPSVVCSRLPPPSVVLELCSSGSTYVLLAHLGRRVRPCASYKNRQAKGSWLVA</sequence>
<protein>
    <submittedName>
        <fullName evidence="2">Uncharacterized protein</fullName>
    </submittedName>
</protein>
<dbReference type="HOGENOM" id="CLU_2419528_0_0_1"/>
<feature type="region of interest" description="Disordered" evidence="1">
    <location>
        <begin position="1"/>
        <end position="34"/>
    </location>
</feature>
<dbReference type="AlphaFoldDB" id="J3LJZ5"/>